<evidence type="ECO:0000256" key="1">
    <source>
        <dbReference type="SAM" id="MobiDB-lite"/>
    </source>
</evidence>
<evidence type="ECO:0000313" key="3">
    <source>
        <dbReference type="Proteomes" id="UP000499080"/>
    </source>
</evidence>
<organism evidence="2 3">
    <name type="scientific">Araneus ventricosus</name>
    <name type="common">Orbweaver spider</name>
    <name type="synonym">Epeira ventricosa</name>
    <dbReference type="NCBI Taxonomy" id="182803"/>
    <lineage>
        <taxon>Eukaryota</taxon>
        <taxon>Metazoa</taxon>
        <taxon>Ecdysozoa</taxon>
        <taxon>Arthropoda</taxon>
        <taxon>Chelicerata</taxon>
        <taxon>Arachnida</taxon>
        <taxon>Araneae</taxon>
        <taxon>Araneomorphae</taxon>
        <taxon>Entelegynae</taxon>
        <taxon>Araneoidea</taxon>
        <taxon>Araneidae</taxon>
        <taxon>Araneus</taxon>
    </lineage>
</organism>
<dbReference type="EMBL" id="BGPR01004125">
    <property type="protein sequence ID" value="GBM96222.1"/>
    <property type="molecule type" value="Genomic_DNA"/>
</dbReference>
<proteinExistence type="predicted"/>
<evidence type="ECO:0000313" key="2">
    <source>
        <dbReference type="EMBL" id="GBM96222.1"/>
    </source>
</evidence>
<name>A0A4Y2K4M9_ARAVE</name>
<sequence>MGWHPLSRGHLATTYDLTCNSLHTRRIFSGSGTFEPGTSGLEARPQKGSGSESRRSVVCGRLTSRAKPPLAGVEVICKGDADSDVVFVIWLRFKLTKSKPK</sequence>
<accession>A0A4Y2K4M9</accession>
<gene>
    <name evidence="2" type="ORF">AVEN_184313_1</name>
</gene>
<reference evidence="2 3" key="1">
    <citation type="journal article" date="2019" name="Sci. Rep.">
        <title>Orb-weaving spider Araneus ventricosus genome elucidates the spidroin gene catalogue.</title>
        <authorList>
            <person name="Kono N."/>
            <person name="Nakamura H."/>
            <person name="Ohtoshi R."/>
            <person name="Moran D.A.P."/>
            <person name="Shinohara A."/>
            <person name="Yoshida Y."/>
            <person name="Fujiwara M."/>
            <person name="Mori M."/>
            <person name="Tomita M."/>
            <person name="Arakawa K."/>
        </authorList>
    </citation>
    <scope>NUCLEOTIDE SEQUENCE [LARGE SCALE GENOMIC DNA]</scope>
</reference>
<feature type="region of interest" description="Disordered" evidence="1">
    <location>
        <begin position="30"/>
        <end position="56"/>
    </location>
</feature>
<dbReference type="Proteomes" id="UP000499080">
    <property type="component" value="Unassembled WGS sequence"/>
</dbReference>
<dbReference type="AlphaFoldDB" id="A0A4Y2K4M9"/>
<protein>
    <submittedName>
        <fullName evidence="2">Uncharacterized protein</fullName>
    </submittedName>
</protein>
<comment type="caution">
    <text evidence="2">The sequence shown here is derived from an EMBL/GenBank/DDBJ whole genome shotgun (WGS) entry which is preliminary data.</text>
</comment>
<keyword evidence="3" id="KW-1185">Reference proteome</keyword>